<dbReference type="OrthoDB" id="5835829at2759"/>
<evidence type="ECO:0000256" key="2">
    <source>
        <dbReference type="ARBA" id="ARBA00022679"/>
    </source>
</evidence>
<feature type="compositionally biased region" description="Polar residues" evidence="4">
    <location>
        <begin position="719"/>
        <end position="734"/>
    </location>
</feature>
<dbReference type="PANTHER" id="PTHR48050">
    <property type="entry name" value="STEROL 3-BETA-GLUCOSYLTRANSFERASE"/>
    <property type="match status" value="1"/>
</dbReference>
<comment type="subcellular location">
    <subcellularLocation>
        <location evidence="1">Endomembrane system</location>
        <topology evidence="1">Peripheral membrane protein</topology>
    </subcellularLocation>
</comment>
<name>A0A5N6VB55_ASPTM</name>
<accession>A0A5N6VB55</accession>
<dbReference type="PANTHER" id="PTHR48050:SF13">
    <property type="entry name" value="STEROL 3-BETA-GLUCOSYLTRANSFERASE UGT80A2"/>
    <property type="match status" value="1"/>
</dbReference>
<evidence type="ECO:0000256" key="1">
    <source>
        <dbReference type="ARBA" id="ARBA00004184"/>
    </source>
</evidence>
<feature type="domain" description="Glycosyltransferase family 28 N-terminal" evidence="5">
    <location>
        <begin position="136"/>
        <end position="268"/>
    </location>
</feature>
<evidence type="ECO:0000313" key="7">
    <source>
        <dbReference type="EMBL" id="KAE8168238.1"/>
    </source>
</evidence>
<feature type="region of interest" description="Disordered" evidence="4">
    <location>
        <begin position="1"/>
        <end position="37"/>
    </location>
</feature>
<dbReference type="CDD" id="cd03784">
    <property type="entry name" value="GT1_Gtf-like"/>
    <property type="match status" value="1"/>
</dbReference>
<proteinExistence type="predicted"/>
<sequence length="827" mass="91540">MIDENDSQLHGKHQAQDDSFNPPPAYSSPASSITSSEASLWTVEPDFAPDFTNASPRGNDWATARENGELSSELGYRSRTSAFIQAFLRPKAQPRLVNVRSDSQVLPEDGPSGRQVQPELRGVPLDIVIMVVGENIEPFIAVGKRLLQDSHRVRIAAHVSCESLVKDQGLDFFAISNDMIHPMARSTEWLRGPNTTSETVGTIKSSLYQSYHNSWRACIAPYKDEHRPFLADAIIANPLAQAHIHCAERLSIPLHIMSTMIWSPTKKFPHPLAHIEGCEDIDQSTASLLSYALVEETIWSTIIEPINRFRQHVLGFNGISSATGGRLMIDNEIPHTYFCPEVLVPRPSDWDNMIDTSGCVFTEKEVKYGPAKDLSDFIESGSPPIYFMLQENTVESPGMLARAIQDTVVKQGLRAILSQGCRDICRILNNDNVFLADSIPHGWLLPRVAVVVHSGSLDQSALVLQYGKPSVVIPHTADQLSRGRSLSSIGAAAAPVTSNMVSPNALYQALEFCLRPDIQESTRVVQNQVHVESGLERAVQAFYRWLPPQVQECDITNQSLAMYQVWPRTSLKISPEAAAVLVEERLIKQTDIVLITRQVYNIECESPSRLEGTAKDYWNGVTIAAKNIATASDLVSMLPGMQRKGDDSSIKKPKRKNLAKDVGIGTARFFGNIALLPFTSTALVVNTVAYGVKGVKGTKAVDEESTTVNIAASYDESETPQSDSPRSNAEYQPPNFMTQDYGIINRTTGLRKQSNLSSNAFSTGQSTEDKGEKLPSSIHISQIKARDEEHAEAICRRHLDRGFKSPMLKYPDFRRLVVDRYQDWGSI</sequence>
<feature type="compositionally biased region" description="Low complexity" evidence="4">
    <location>
        <begin position="27"/>
        <end position="37"/>
    </location>
</feature>
<evidence type="ECO:0000259" key="5">
    <source>
        <dbReference type="Pfam" id="PF03033"/>
    </source>
</evidence>
<dbReference type="InterPro" id="IPR004276">
    <property type="entry name" value="GlycoTrans_28_N"/>
</dbReference>
<evidence type="ECO:0000256" key="3">
    <source>
        <dbReference type="ARBA" id="ARBA00023098"/>
    </source>
</evidence>
<dbReference type="GO" id="GO:0012505">
    <property type="term" value="C:endomembrane system"/>
    <property type="evidence" value="ECO:0007669"/>
    <property type="project" value="UniProtKB-SubCell"/>
</dbReference>
<keyword evidence="8" id="KW-1185">Reference proteome</keyword>
<evidence type="ECO:0000259" key="6">
    <source>
        <dbReference type="Pfam" id="PF06722"/>
    </source>
</evidence>
<dbReference type="GO" id="GO:0006629">
    <property type="term" value="P:lipid metabolic process"/>
    <property type="evidence" value="ECO:0007669"/>
    <property type="project" value="UniProtKB-KW"/>
</dbReference>
<dbReference type="Pfam" id="PF06722">
    <property type="entry name" value="EryCIII-like_C"/>
    <property type="match status" value="1"/>
</dbReference>
<gene>
    <name evidence="7" type="ORF">BDV40DRAFT_294785</name>
</gene>
<feature type="region of interest" description="Disordered" evidence="4">
    <location>
        <begin position="756"/>
        <end position="775"/>
    </location>
</feature>
<keyword evidence="3" id="KW-0443">Lipid metabolism</keyword>
<feature type="domain" description="Erythromycin biosynthesis protein CIII-like C-terminal" evidence="6">
    <location>
        <begin position="431"/>
        <end position="511"/>
    </location>
</feature>
<feature type="region of interest" description="Disordered" evidence="4">
    <location>
        <begin position="44"/>
        <end position="63"/>
    </location>
</feature>
<dbReference type="InterPro" id="IPR050426">
    <property type="entry name" value="Glycosyltransferase_28"/>
</dbReference>
<dbReference type="AlphaFoldDB" id="A0A5N6VB55"/>
<dbReference type="Gene3D" id="3.40.50.2000">
    <property type="entry name" value="Glycogen Phosphorylase B"/>
    <property type="match status" value="2"/>
</dbReference>
<reference evidence="7 8" key="1">
    <citation type="submission" date="2019-04" db="EMBL/GenBank/DDBJ databases">
        <title>Friends and foes A comparative genomics study of 23 Aspergillus species from section Flavi.</title>
        <authorList>
            <consortium name="DOE Joint Genome Institute"/>
            <person name="Kjaerbolling I."/>
            <person name="Vesth T."/>
            <person name="Frisvad J.C."/>
            <person name="Nybo J.L."/>
            <person name="Theobald S."/>
            <person name="Kildgaard S."/>
            <person name="Isbrandt T."/>
            <person name="Kuo A."/>
            <person name="Sato A."/>
            <person name="Lyhne E.K."/>
            <person name="Kogle M.E."/>
            <person name="Wiebenga A."/>
            <person name="Kun R.S."/>
            <person name="Lubbers R.J."/>
            <person name="Makela M.R."/>
            <person name="Barry K."/>
            <person name="Chovatia M."/>
            <person name="Clum A."/>
            <person name="Daum C."/>
            <person name="Haridas S."/>
            <person name="He G."/>
            <person name="LaButti K."/>
            <person name="Lipzen A."/>
            <person name="Mondo S."/>
            <person name="Riley R."/>
            <person name="Salamov A."/>
            <person name="Simmons B.A."/>
            <person name="Magnuson J.K."/>
            <person name="Henrissat B."/>
            <person name="Mortensen U.H."/>
            <person name="Larsen T.O."/>
            <person name="Devries R.P."/>
            <person name="Grigoriev I.V."/>
            <person name="Machida M."/>
            <person name="Baker S.E."/>
            <person name="Andersen M.R."/>
        </authorList>
    </citation>
    <scope>NUCLEOTIDE SEQUENCE [LARGE SCALE GENOMIC DNA]</scope>
    <source>
        <strain evidence="7 8">CBS 117626</strain>
    </source>
</reference>
<feature type="region of interest" description="Disordered" evidence="4">
    <location>
        <begin position="709"/>
        <end position="734"/>
    </location>
</feature>
<evidence type="ECO:0000256" key="4">
    <source>
        <dbReference type="SAM" id="MobiDB-lite"/>
    </source>
</evidence>
<dbReference type="GO" id="GO:0005975">
    <property type="term" value="P:carbohydrate metabolic process"/>
    <property type="evidence" value="ECO:0007669"/>
    <property type="project" value="InterPro"/>
</dbReference>
<dbReference type="GO" id="GO:0016906">
    <property type="term" value="F:sterol 3-beta-glucosyltransferase activity"/>
    <property type="evidence" value="ECO:0007669"/>
    <property type="project" value="UniProtKB-ARBA"/>
</dbReference>
<feature type="compositionally biased region" description="Polar residues" evidence="4">
    <location>
        <begin position="756"/>
        <end position="766"/>
    </location>
</feature>
<evidence type="ECO:0000313" key="8">
    <source>
        <dbReference type="Proteomes" id="UP000326950"/>
    </source>
</evidence>
<dbReference type="Pfam" id="PF03033">
    <property type="entry name" value="Glyco_transf_28"/>
    <property type="match status" value="1"/>
</dbReference>
<dbReference type="SUPFAM" id="SSF53756">
    <property type="entry name" value="UDP-Glycosyltransferase/glycogen phosphorylase"/>
    <property type="match status" value="1"/>
</dbReference>
<dbReference type="EMBL" id="ML738586">
    <property type="protein sequence ID" value="KAE8168238.1"/>
    <property type="molecule type" value="Genomic_DNA"/>
</dbReference>
<organism evidence="7 8">
    <name type="scientific">Aspergillus tamarii</name>
    <dbReference type="NCBI Taxonomy" id="41984"/>
    <lineage>
        <taxon>Eukaryota</taxon>
        <taxon>Fungi</taxon>
        <taxon>Dikarya</taxon>
        <taxon>Ascomycota</taxon>
        <taxon>Pezizomycotina</taxon>
        <taxon>Eurotiomycetes</taxon>
        <taxon>Eurotiomycetidae</taxon>
        <taxon>Eurotiales</taxon>
        <taxon>Aspergillaceae</taxon>
        <taxon>Aspergillus</taxon>
        <taxon>Aspergillus subgen. Circumdati</taxon>
    </lineage>
</organism>
<protein>
    <submittedName>
        <fullName evidence="7">UDP-Glycosyltransferase/glycogen phosphorylase</fullName>
    </submittedName>
</protein>
<dbReference type="InterPro" id="IPR010610">
    <property type="entry name" value="EryCIII-like_C"/>
</dbReference>
<dbReference type="Proteomes" id="UP000326950">
    <property type="component" value="Unassembled WGS sequence"/>
</dbReference>
<keyword evidence="2 7" id="KW-0808">Transferase</keyword>
<dbReference type="InterPro" id="IPR002213">
    <property type="entry name" value="UDP_glucos_trans"/>
</dbReference>